<dbReference type="AlphaFoldDB" id="A0A927CPF1"/>
<name>A0A927CPF1_9BACL</name>
<evidence type="ECO:0000313" key="5">
    <source>
        <dbReference type="EMBL" id="MBD2870368.1"/>
    </source>
</evidence>
<keyword evidence="6" id="KW-1185">Reference proteome</keyword>
<dbReference type="Pfam" id="PF01638">
    <property type="entry name" value="HxlR"/>
    <property type="match status" value="1"/>
</dbReference>
<dbReference type="InterPro" id="IPR036390">
    <property type="entry name" value="WH_DNA-bd_sf"/>
</dbReference>
<evidence type="ECO:0000259" key="4">
    <source>
        <dbReference type="PROSITE" id="PS51118"/>
    </source>
</evidence>
<evidence type="ECO:0000256" key="3">
    <source>
        <dbReference type="ARBA" id="ARBA00023163"/>
    </source>
</evidence>
<feature type="domain" description="HTH hxlR-type" evidence="4">
    <location>
        <begin position="23"/>
        <end position="123"/>
    </location>
</feature>
<dbReference type="InterPro" id="IPR036388">
    <property type="entry name" value="WH-like_DNA-bd_sf"/>
</dbReference>
<accession>A0A927CPF1</accession>
<dbReference type="PANTHER" id="PTHR33204:SF18">
    <property type="entry name" value="TRANSCRIPTIONAL REGULATORY PROTEIN"/>
    <property type="match status" value="1"/>
</dbReference>
<dbReference type="Proteomes" id="UP000632125">
    <property type="component" value="Unassembled WGS sequence"/>
</dbReference>
<proteinExistence type="predicted"/>
<evidence type="ECO:0000256" key="1">
    <source>
        <dbReference type="ARBA" id="ARBA00023015"/>
    </source>
</evidence>
<evidence type="ECO:0000313" key="6">
    <source>
        <dbReference type="Proteomes" id="UP000632125"/>
    </source>
</evidence>
<dbReference type="PROSITE" id="PS51118">
    <property type="entry name" value="HTH_HXLR"/>
    <property type="match status" value="1"/>
</dbReference>
<reference evidence="5" key="1">
    <citation type="submission" date="2020-09" db="EMBL/GenBank/DDBJ databases">
        <title>A novel bacterium of genus Paenibacillus, isolated from South China Sea.</title>
        <authorList>
            <person name="Huang H."/>
            <person name="Mo K."/>
            <person name="Hu Y."/>
        </authorList>
    </citation>
    <scope>NUCLEOTIDE SEQUENCE</scope>
    <source>
        <strain evidence="5">IB182493</strain>
    </source>
</reference>
<sequence>MKLLTISNREVNRMYTDSQREECSASMGEAMQMMGSKWIFWVIGELAASPRRFNELRRSLGQISTKSLTDVLRTLEQTHIVQREVFATVPVTVEYSLTDKGMDFLRVYSAMHGWGEKWKDYAVQAQGDHK</sequence>
<keyword evidence="2" id="KW-0238">DNA-binding</keyword>
<comment type="caution">
    <text evidence="5">The sequence shown here is derived from an EMBL/GenBank/DDBJ whole genome shotgun (WGS) entry which is preliminary data.</text>
</comment>
<dbReference type="Gene3D" id="1.10.10.10">
    <property type="entry name" value="Winged helix-like DNA-binding domain superfamily/Winged helix DNA-binding domain"/>
    <property type="match status" value="1"/>
</dbReference>
<gene>
    <name evidence="5" type="ORF">IDH41_17450</name>
</gene>
<dbReference type="PANTHER" id="PTHR33204">
    <property type="entry name" value="TRANSCRIPTIONAL REGULATOR, MARR FAMILY"/>
    <property type="match status" value="1"/>
</dbReference>
<dbReference type="GO" id="GO:0003677">
    <property type="term" value="F:DNA binding"/>
    <property type="evidence" value="ECO:0007669"/>
    <property type="project" value="UniProtKB-KW"/>
</dbReference>
<keyword evidence="1" id="KW-0805">Transcription regulation</keyword>
<dbReference type="EMBL" id="JACXIY010000019">
    <property type="protein sequence ID" value="MBD2870368.1"/>
    <property type="molecule type" value="Genomic_DNA"/>
</dbReference>
<keyword evidence="3" id="KW-0804">Transcription</keyword>
<dbReference type="InterPro" id="IPR002577">
    <property type="entry name" value="HTH_HxlR"/>
</dbReference>
<dbReference type="SUPFAM" id="SSF46785">
    <property type="entry name" value="Winged helix' DNA-binding domain"/>
    <property type="match status" value="1"/>
</dbReference>
<protein>
    <submittedName>
        <fullName evidence="5">Helix-turn-helix transcriptional regulator</fullName>
    </submittedName>
</protein>
<evidence type="ECO:0000256" key="2">
    <source>
        <dbReference type="ARBA" id="ARBA00023125"/>
    </source>
</evidence>
<organism evidence="5 6">
    <name type="scientific">Paenibacillus arenilitoris</name>
    <dbReference type="NCBI Taxonomy" id="2772299"/>
    <lineage>
        <taxon>Bacteria</taxon>
        <taxon>Bacillati</taxon>
        <taxon>Bacillota</taxon>
        <taxon>Bacilli</taxon>
        <taxon>Bacillales</taxon>
        <taxon>Paenibacillaceae</taxon>
        <taxon>Paenibacillus</taxon>
    </lineage>
</organism>